<dbReference type="InterPro" id="IPR005322">
    <property type="entry name" value="Peptidase_C69"/>
</dbReference>
<accession>A0A3P3XQT2</accession>
<dbReference type="GO" id="GO:0016805">
    <property type="term" value="F:dipeptidase activity"/>
    <property type="evidence" value="ECO:0007669"/>
    <property type="project" value="UniProtKB-KW"/>
</dbReference>
<proteinExistence type="inferred from homology"/>
<dbReference type="Pfam" id="PF03577">
    <property type="entry name" value="Peptidase_C69"/>
    <property type="match status" value="1"/>
</dbReference>
<comment type="similarity">
    <text evidence="1">Belongs to the peptidase C69 family.</text>
</comment>
<keyword evidence="1" id="KW-0224">Dipeptidase</keyword>
<dbReference type="GO" id="GO:0070004">
    <property type="term" value="F:cysteine-type exopeptidase activity"/>
    <property type="evidence" value="ECO:0007669"/>
    <property type="project" value="InterPro"/>
</dbReference>
<dbReference type="GO" id="GO:0006508">
    <property type="term" value="P:proteolysis"/>
    <property type="evidence" value="ECO:0007669"/>
    <property type="project" value="UniProtKB-KW"/>
</dbReference>
<evidence type="ECO:0000256" key="1">
    <source>
        <dbReference type="RuleBase" id="RU364089"/>
    </source>
</evidence>
<reference evidence="2" key="1">
    <citation type="submission" date="2017-02" db="EMBL/GenBank/DDBJ databases">
        <authorList>
            <person name="Regsiter A."/>
            <person name="William W."/>
        </authorList>
    </citation>
    <scope>NUCLEOTIDE SEQUENCE</scope>
    <source>
        <strain evidence="2">BdmA 4</strain>
    </source>
</reference>
<dbReference type="PANTHER" id="PTHR12994:SF17">
    <property type="entry name" value="LD30995P"/>
    <property type="match status" value="1"/>
</dbReference>
<name>A0A3P3XQT2_9SPIR</name>
<keyword evidence="1" id="KW-0378">Hydrolase</keyword>
<keyword evidence="1" id="KW-0645">Protease</keyword>
<organism evidence="2">
    <name type="scientific">uncultured spirochete</name>
    <dbReference type="NCBI Taxonomy" id="156406"/>
    <lineage>
        <taxon>Bacteria</taxon>
        <taxon>Pseudomonadati</taxon>
        <taxon>Spirochaetota</taxon>
        <taxon>Spirochaetia</taxon>
        <taxon>Spirochaetales</taxon>
        <taxon>environmental samples</taxon>
    </lineage>
</organism>
<dbReference type="Gene3D" id="3.60.60.10">
    <property type="entry name" value="Penicillin V Acylase, Chain A"/>
    <property type="match status" value="1"/>
</dbReference>
<sequence length="594" mass="65942">MLMNRTRNAKLTFGIAIFAALALFLSVLPMGATESSSYQAGFAVGSSQLAQIEENIAEMKLAAQKRGVDYTTVLAAAREREALALQILPEKVEWMHGVADGSGISYEDVLVYNTSDRLMTGFVGECTTFIANGKALAAGAGSIISKNRDLGPNTISEVAKEEGRDYPSTELYKAAYIDIPQASRTYSFVGSRSAGRWGYGMGINEFQVIVSDNDAPTRDELAFTDGLHDNDYVRLVLERAKTAREGVQILTKLTEKYGQAWNAIMFEIGDPQELWVVEITGRRWVARRYQDTYTARSNQFQITDDYEICSHDLLTYAQSQGWIGADVTKINFRAIYGTTELYPSDNNDIASRPAVETLYNTEKRYERAMELLQGIAGNISAQTLMPCARDHYDTYTLPSGEVLKLNQVPYYSTDYVYDRQEWMTEPPTKDTVEVSIFPRAICHHAFEGTTAATGILIARPDVPNELGLMIHAYDQPCNSLFIPFYVGASSVDTRYSTPEAGSRFLTISKLAFGCYTTYHEGIRSVFDPYEKALFTEMPAMEKNYVDLKAAGKTMAAQAALDAFCAQHWTKGFELADTALKTMVEETAASSAWGR</sequence>
<dbReference type="PANTHER" id="PTHR12994">
    <property type="entry name" value="SECERNIN"/>
    <property type="match status" value="1"/>
</dbReference>
<dbReference type="EMBL" id="FWDO01000004">
    <property type="protein sequence ID" value="SLM18439.1"/>
    <property type="molecule type" value="Genomic_DNA"/>
</dbReference>
<gene>
    <name evidence="2" type="ORF">SPIRO4BDMA_41011</name>
</gene>
<comment type="catalytic activity">
    <reaction evidence="1">
        <text>an L-aminoacyl-L-amino acid + H2O = 2 an L-alpha-amino acid</text>
        <dbReference type="Rhea" id="RHEA:48940"/>
        <dbReference type="ChEBI" id="CHEBI:15377"/>
        <dbReference type="ChEBI" id="CHEBI:59869"/>
        <dbReference type="ChEBI" id="CHEBI:77460"/>
    </reaction>
</comment>
<protein>
    <recommendedName>
        <fullName evidence="1">Dipeptidase</fullName>
        <ecNumber evidence="1">3.4.-.-</ecNumber>
    </recommendedName>
</protein>
<dbReference type="EC" id="3.4.-.-" evidence="1"/>
<dbReference type="AlphaFoldDB" id="A0A3P3XQT2"/>
<evidence type="ECO:0000313" key="2">
    <source>
        <dbReference type="EMBL" id="SLM18439.1"/>
    </source>
</evidence>